<keyword evidence="2" id="KW-1185">Reference proteome</keyword>
<accession>A0A1R3JT72</accession>
<evidence type="ECO:0000313" key="1">
    <source>
        <dbReference type="EMBL" id="OMO98038.1"/>
    </source>
</evidence>
<organism evidence="1 2">
    <name type="scientific">Corchorus capsularis</name>
    <name type="common">Jute</name>
    <dbReference type="NCBI Taxonomy" id="210143"/>
    <lineage>
        <taxon>Eukaryota</taxon>
        <taxon>Viridiplantae</taxon>
        <taxon>Streptophyta</taxon>
        <taxon>Embryophyta</taxon>
        <taxon>Tracheophyta</taxon>
        <taxon>Spermatophyta</taxon>
        <taxon>Magnoliopsida</taxon>
        <taxon>eudicotyledons</taxon>
        <taxon>Gunneridae</taxon>
        <taxon>Pentapetalae</taxon>
        <taxon>rosids</taxon>
        <taxon>malvids</taxon>
        <taxon>Malvales</taxon>
        <taxon>Malvaceae</taxon>
        <taxon>Grewioideae</taxon>
        <taxon>Apeibeae</taxon>
        <taxon>Corchorus</taxon>
    </lineage>
</organism>
<comment type="caution">
    <text evidence="1">The sequence shown here is derived from an EMBL/GenBank/DDBJ whole genome shotgun (WGS) entry which is preliminary data.</text>
</comment>
<evidence type="ECO:0000313" key="2">
    <source>
        <dbReference type="Proteomes" id="UP000188268"/>
    </source>
</evidence>
<dbReference type="EMBL" id="AWWV01007149">
    <property type="protein sequence ID" value="OMO98038.1"/>
    <property type="molecule type" value="Genomic_DNA"/>
</dbReference>
<dbReference type="AlphaFoldDB" id="A0A1R3JT72"/>
<gene>
    <name evidence="1" type="ORF">CCACVL1_04359</name>
</gene>
<name>A0A1R3JT72_COCAP</name>
<proteinExistence type="predicted"/>
<sequence length="112" mass="12995">MDREIRHIMKRSTPALEKDQSYRPIIENNGPIIENFLRQHVITHKTLRALRTRCSNLHNQLIKNRLTVARAISDGEMDDEAKHPRDAEVLGFSYEPEGDSSRLVINYLNGEE</sequence>
<protein>
    <submittedName>
        <fullName evidence="1">Uncharacterized protein</fullName>
    </submittedName>
</protein>
<dbReference type="Proteomes" id="UP000188268">
    <property type="component" value="Unassembled WGS sequence"/>
</dbReference>
<dbReference type="Gramene" id="OMO98038">
    <property type="protein sequence ID" value="OMO98038"/>
    <property type="gene ID" value="CCACVL1_04359"/>
</dbReference>
<reference evidence="1 2" key="1">
    <citation type="submission" date="2013-09" db="EMBL/GenBank/DDBJ databases">
        <title>Corchorus capsularis genome sequencing.</title>
        <authorList>
            <person name="Alam M."/>
            <person name="Haque M.S."/>
            <person name="Islam M.S."/>
            <person name="Emdad E.M."/>
            <person name="Islam M.M."/>
            <person name="Ahmed B."/>
            <person name="Halim A."/>
            <person name="Hossen Q.M.M."/>
            <person name="Hossain M.Z."/>
            <person name="Ahmed R."/>
            <person name="Khan M.M."/>
            <person name="Islam R."/>
            <person name="Rashid M.M."/>
            <person name="Khan S.A."/>
            <person name="Rahman M.S."/>
            <person name="Alam M."/>
        </authorList>
    </citation>
    <scope>NUCLEOTIDE SEQUENCE [LARGE SCALE GENOMIC DNA]</scope>
    <source>
        <strain evidence="2">cv. CVL-1</strain>
        <tissue evidence="1">Whole seedling</tissue>
    </source>
</reference>